<feature type="transmembrane region" description="Helical" evidence="1">
    <location>
        <begin position="36"/>
        <end position="61"/>
    </location>
</feature>
<organism evidence="2 3">
    <name type="scientific">Ruminococcus albus SY3</name>
    <dbReference type="NCBI Taxonomy" id="1341156"/>
    <lineage>
        <taxon>Bacteria</taxon>
        <taxon>Bacillati</taxon>
        <taxon>Bacillota</taxon>
        <taxon>Clostridia</taxon>
        <taxon>Eubacteriales</taxon>
        <taxon>Oscillospiraceae</taxon>
        <taxon>Ruminococcus</taxon>
    </lineage>
</organism>
<dbReference type="PATRIC" id="fig|1341156.4.peg.2003"/>
<name>A0A011WT57_RUMAL</name>
<gene>
    <name evidence="2" type="ORF">RASY3_07990</name>
</gene>
<accession>A0A011WT57</accession>
<evidence type="ECO:0000256" key="1">
    <source>
        <dbReference type="SAM" id="Phobius"/>
    </source>
</evidence>
<keyword evidence="1" id="KW-0812">Transmembrane</keyword>
<dbReference type="EMBL" id="JEOB01000002">
    <property type="protein sequence ID" value="EXM40205.1"/>
    <property type="molecule type" value="Genomic_DNA"/>
</dbReference>
<keyword evidence="1" id="KW-1133">Transmembrane helix</keyword>
<dbReference type="RefSeq" id="WP_037286715.1">
    <property type="nucleotide sequence ID" value="NZ_JEOB01000002.1"/>
</dbReference>
<dbReference type="OrthoDB" id="1827888at2"/>
<dbReference type="AlphaFoldDB" id="A0A011WT57"/>
<keyword evidence="1" id="KW-0472">Membrane</keyword>
<evidence type="ECO:0000313" key="3">
    <source>
        <dbReference type="Proteomes" id="UP000021369"/>
    </source>
</evidence>
<keyword evidence="3" id="KW-1185">Reference proteome</keyword>
<proteinExistence type="predicted"/>
<reference evidence="2 3" key="1">
    <citation type="submission" date="2013-06" db="EMBL/GenBank/DDBJ databases">
        <title>Rumen cellulosomics: divergent fiber-degrading strategies revealed by comparative genome-wide analysis of six Ruminococcal strains.</title>
        <authorList>
            <person name="Dassa B."/>
            <person name="Borovok I."/>
            <person name="Lamed R."/>
            <person name="Flint H."/>
            <person name="Yeoman C.J."/>
            <person name="White B."/>
            <person name="Bayer E.A."/>
        </authorList>
    </citation>
    <scope>NUCLEOTIDE SEQUENCE [LARGE SCALE GENOMIC DNA]</scope>
    <source>
        <strain evidence="2 3">SY3</strain>
    </source>
</reference>
<evidence type="ECO:0000313" key="2">
    <source>
        <dbReference type="EMBL" id="EXM40205.1"/>
    </source>
</evidence>
<dbReference type="Proteomes" id="UP000021369">
    <property type="component" value="Unassembled WGS sequence"/>
</dbReference>
<feature type="transmembrane region" description="Helical" evidence="1">
    <location>
        <begin position="12"/>
        <end position="30"/>
    </location>
</feature>
<comment type="caution">
    <text evidence="2">The sequence shown here is derived from an EMBL/GenBank/DDBJ whole genome shotgun (WGS) entry which is preliminary data.</text>
</comment>
<protein>
    <submittedName>
        <fullName evidence="2">Uncharacterized protein</fullName>
    </submittedName>
</protein>
<sequence length="79" mass="8675">MYENAGEKLKFLAKIIFALTFIVGVISGYLLVKSIILGLIIGVFIGGIFGWLNSILLYAFGELCTNVKSIKETITDEDD</sequence>